<dbReference type="Proteomes" id="UP000195024">
    <property type="component" value="Unassembled WGS sequence"/>
</dbReference>
<evidence type="ECO:0000256" key="1">
    <source>
        <dbReference type="SAM" id="MobiDB-lite"/>
    </source>
</evidence>
<dbReference type="Proteomes" id="UP000321175">
    <property type="component" value="Unassembled WGS sequence"/>
</dbReference>
<reference evidence="4 5" key="1">
    <citation type="submission" date="2017-05" db="EMBL/GenBank/DDBJ databases">
        <title>The Genome Sequence of Enterococcus mundtii 6B1_DIV0119.</title>
        <authorList>
            <consortium name="The Broad Institute Genomics Platform"/>
            <consortium name="The Broad Institute Genomic Center for Infectious Diseases"/>
            <person name="Earl A."/>
            <person name="Manson A."/>
            <person name="Schwartman J."/>
            <person name="Gilmore M."/>
            <person name="Abouelleil A."/>
            <person name="Cao P."/>
            <person name="Chapman S."/>
            <person name="Cusick C."/>
            <person name="Shea T."/>
            <person name="Young S."/>
            <person name="Neafsey D."/>
            <person name="Nusbaum C."/>
            <person name="Birren B."/>
        </authorList>
    </citation>
    <scope>NUCLEOTIDE SEQUENCE [LARGE SCALE GENOMIC DNA]</scope>
    <source>
        <strain evidence="4 5">6B1_DIV0119</strain>
    </source>
</reference>
<sequence length="298" mass="33779">MARKRDPRRDEAFKLFEESNGTITNREISVKLSVPEKTISAWKSRDKWNEVLQKDECSTSNNHCSTANKGGAPIGNQNAMGNKGNSSASPPSGNKNALKTGEYETIFFDTLSDDEKDIYSSLDDDPSCVLSEEIRLLKIRQLRMMKRIKKAEEGLNEEEVERLQQLRKIKTPIEKDGKKLEIKREAMQDIQVSRKVYRKIDDILSIEDSLTRISNQLTKSIKQLNELSLLGGKVVLMEEQKRKIAFEADILEHKVSKLILKQGEQSKVQGLIDIGQAIIGPIEEDEESETDESVETID</sequence>
<dbReference type="RefSeq" id="WP_071866034.1">
    <property type="nucleotide sequence ID" value="NZ_BJWA01000003.1"/>
</dbReference>
<dbReference type="EMBL" id="NGMS01000001">
    <property type="protein sequence ID" value="OTP28269.1"/>
    <property type="molecule type" value="Genomic_DNA"/>
</dbReference>
<feature type="compositionally biased region" description="Polar residues" evidence="1">
    <location>
        <begin position="58"/>
        <end position="68"/>
    </location>
</feature>
<dbReference type="AlphaFoldDB" id="A0A1L8V3M6"/>
<evidence type="ECO:0000313" key="5">
    <source>
        <dbReference type="Proteomes" id="UP000195024"/>
    </source>
</evidence>
<name>A0A1L8V3M6_ENTMU</name>
<proteinExistence type="predicted"/>
<reference evidence="3 6" key="2">
    <citation type="submission" date="2019-07" db="EMBL/GenBank/DDBJ databases">
        <title>Whole genome shotgun sequence of Enterococcus mundtii NBRC 100490.</title>
        <authorList>
            <person name="Hosoyama A."/>
            <person name="Uohara A."/>
            <person name="Ohji S."/>
            <person name="Ichikawa N."/>
        </authorList>
    </citation>
    <scope>NUCLEOTIDE SEQUENCE [LARGE SCALE GENOMIC DNA]</scope>
    <source>
        <strain evidence="3 6">NBRC 100490</strain>
    </source>
</reference>
<dbReference type="NCBIfam" id="NF040601">
    <property type="entry name" value="TerS_not_xtmA"/>
    <property type="match status" value="1"/>
</dbReference>
<keyword evidence="6" id="KW-1185">Reference proteome</keyword>
<evidence type="ECO:0000313" key="4">
    <source>
        <dbReference type="EMBL" id="OTP28269.1"/>
    </source>
</evidence>
<comment type="caution">
    <text evidence="4">The sequence shown here is derived from an EMBL/GenBank/DDBJ whole genome shotgun (WGS) entry which is preliminary data.</text>
</comment>
<accession>A0A1L8V3M6</accession>
<feature type="region of interest" description="Disordered" evidence="1">
    <location>
        <begin position="56"/>
        <end position="97"/>
    </location>
</feature>
<evidence type="ECO:0000313" key="6">
    <source>
        <dbReference type="Proteomes" id="UP000321175"/>
    </source>
</evidence>
<dbReference type="InterPro" id="IPR018925">
    <property type="entry name" value="XtmA-like_N"/>
</dbReference>
<gene>
    <name evidence="4" type="ORF">A5802_002009</name>
    <name evidence="3" type="ORF">EMU01_05700</name>
</gene>
<organism evidence="4 5">
    <name type="scientific">Enterococcus mundtii</name>
    <dbReference type="NCBI Taxonomy" id="53346"/>
    <lineage>
        <taxon>Bacteria</taxon>
        <taxon>Bacillati</taxon>
        <taxon>Bacillota</taxon>
        <taxon>Bacilli</taxon>
        <taxon>Lactobacillales</taxon>
        <taxon>Enterococcaceae</taxon>
        <taxon>Enterococcus</taxon>
    </lineage>
</organism>
<dbReference type="GeneID" id="60998854"/>
<evidence type="ECO:0000259" key="2">
    <source>
        <dbReference type="Pfam" id="PF10668"/>
    </source>
</evidence>
<feature type="compositionally biased region" description="Polar residues" evidence="1">
    <location>
        <begin position="75"/>
        <end position="97"/>
    </location>
</feature>
<dbReference type="Pfam" id="PF10668">
    <property type="entry name" value="Phage_terminase"/>
    <property type="match status" value="1"/>
</dbReference>
<evidence type="ECO:0000313" key="3">
    <source>
        <dbReference type="EMBL" id="GEL79426.1"/>
    </source>
</evidence>
<dbReference type="EMBL" id="BJWA01000003">
    <property type="protein sequence ID" value="GEL79426.1"/>
    <property type="molecule type" value="Genomic_DNA"/>
</dbReference>
<protein>
    <recommendedName>
        <fullName evidence="2">PBSX phage terminase small subunit-like N-terminal domain-containing protein</fullName>
    </recommendedName>
</protein>
<feature type="domain" description="PBSX phage terminase small subunit-like N-terminal" evidence="2">
    <location>
        <begin position="1"/>
        <end position="54"/>
    </location>
</feature>